<comment type="caution">
    <text evidence="2">The sequence shown here is derived from an EMBL/GenBank/DDBJ whole genome shotgun (WGS) entry which is preliminary data.</text>
</comment>
<keyword evidence="1" id="KW-1133">Transmembrane helix</keyword>
<dbReference type="NCBIfam" id="TIGR02532">
    <property type="entry name" value="IV_pilin_GFxxxE"/>
    <property type="match status" value="1"/>
</dbReference>
<gene>
    <name evidence="2" type="ORF">J0X19_24455</name>
</gene>
<keyword evidence="1" id="KW-0812">Transmembrane</keyword>
<dbReference type="EMBL" id="JAFLQZ010000034">
    <property type="protein sequence ID" value="MBO0361133.1"/>
    <property type="molecule type" value="Genomic_DNA"/>
</dbReference>
<evidence type="ECO:0000256" key="1">
    <source>
        <dbReference type="SAM" id="Phobius"/>
    </source>
</evidence>
<dbReference type="Pfam" id="PF07963">
    <property type="entry name" value="N_methyl"/>
    <property type="match status" value="1"/>
</dbReference>
<dbReference type="AlphaFoldDB" id="A0A939F4B2"/>
<dbReference type="InterPro" id="IPR012902">
    <property type="entry name" value="N_methyl_site"/>
</dbReference>
<evidence type="ECO:0000313" key="2">
    <source>
        <dbReference type="EMBL" id="MBO0361133.1"/>
    </source>
</evidence>
<reference evidence="2" key="1">
    <citation type="submission" date="2021-03" db="EMBL/GenBank/DDBJ databases">
        <authorList>
            <person name="Kim M.K."/>
        </authorList>
    </citation>
    <scope>NUCLEOTIDE SEQUENCE</scope>
    <source>
        <strain evidence="2">BT186</strain>
    </source>
</reference>
<organism evidence="2 3">
    <name type="scientific">Hymenobacter telluris</name>
    <dbReference type="NCBI Taxonomy" id="2816474"/>
    <lineage>
        <taxon>Bacteria</taxon>
        <taxon>Pseudomonadati</taxon>
        <taxon>Bacteroidota</taxon>
        <taxon>Cytophagia</taxon>
        <taxon>Cytophagales</taxon>
        <taxon>Hymenobacteraceae</taxon>
        <taxon>Hymenobacter</taxon>
    </lineage>
</organism>
<name>A0A939F4B2_9BACT</name>
<protein>
    <submittedName>
        <fullName evidence="2">Prepilin-type N-terminal cleavage/methylation domain-containing protein</fullName>
    </submittedName>
</protein>
<dbReference type="Proteomes" id="UP000664144">
    <property type="component" value="Unassembled WGS sequence"/>
</dbReference>
<proteinExistence type="predicted"/>
<keyword evidence="3" id="KW-1185">Reference proteome</keyword>
<dbReference type="RefSeq" id="WP_206987034.1">
    <property type="nucleotide sequence ID" value="NZ_JAFLQZ010000034.1"/>
</dbReference>
<evidence type="ECO:0000313" key="3">
    <source>
        <dbReference type="Proteomes" id="UP000664144"/>
    </source>
</evidence>
<feature type="transmembrane region" description="Helical" evidence="1">
    <location>
        <begin position="12"/>
        <end position="32"/>
    </location>
</feature>
<sequence length="163" mass="18354">MRLNAFTLLETMMAMALSAVVISAAYLTLQVIQRQQQASLRSLSSVTQVSTLQWVLARDFRQSTHVRLTGQRLLCQQGETVIEYDLLDSCIVRQQHLVQDTFQVRVLDYAGYFKTAPVSNKLGTIDEVVLTVCSRQDTLVLEAAAWYDTQQLLEMGRAQPATL</sequence>
<keyword evidence="1" id="KW-0472">Membrane</keyword>
<accession>A0A939F4B2</accession>